<gene>
    <name evidence="3" type="ORF">GYA55_07605</name>
</gene>
<evidence type="ECO:0000313" key="3">
    <source>
        <dbReference type="EMBL" id="NMC63019.1"/>
    </source>
</evidence>
<keyword evidence="2" id="KW-0812">Transmembrane</keyword>
<name>A0A7X9FRL6_9DELT</name>
<feature type="non-terminal residue" evidence="3">
    <location>
        <position position="1"/>
    </location>
</feature>
<dbReference type="Proteomes" id="UP000524246">
    <property type="component" value="Unassembled WGS sequence"/>
</dbReference>
<protein>
    <submittedName>
        <fullName evidence="3">Uncharacterized protein</fullName>
    </submittedName>
</protein>
<organism evidence="3 4">
    <name type="scientific">SAR324 cluster bacterium</name>
    <dbReference type="NCBI Taxonomy" id="2024889"/>
    <lineage>
        <taxon>Bacteria</taxon>
        <taxon>Deltaproteobacteria</taxon>
        <taxon>SAR324 cluster</taxon>
    </lineage>
</organism>
<evidence type="ECO:0000256" key="1">
    <source>
        <dbReference type="SAM" id="MobiDB-lite"/>
    </source>
</evidence>
<proteinExistence type="predicted"/>
<accession>A0A7X9FRL6</accession>
<dbReference type="AlphaFoldDB" id="A0A7X9FRL6"/>
<sequence>PLNVQLSILVGNKSRSQDYRSELLYFSAQDESTFEGKVLSVNYYTSRFGPYYIAPFSRLNLNIPGDTYYAVMPANRYFQTNTQEVMTAAISDTLDGSINDFRVVETNINQSSNITLQGQAMDEMNRTLMSLPLSLYWLNATNNSWVQARLVNGATNFTTSTDGTFNIQVPLSQTPLSSISTLQVRFAGNATVKPFSQSINITKNQYEAKIRVSVYLNNVSSILGKLVVGDQNLATVTIVNTGNASIMNLGYSVSSTSGFTSTNLVGVVSADTVLSPGESMTFQTIFSAAVSSFDHANISYTFSGNIVETGQIYSSEFKLRVGVFRVPENSLGTTTFIILFFLGVGGLWIGAYLYIRKSTKQMNEAVLGKGKSSAVSTPSGSSKYVKVSELAMTPKDKAAEKPKEGTDLDALLKEEGVKDTEKPDSKKEAK</sequence>
<comment type="caution">
    <text evidence="3">The sequence shown here is derived from an EMBL/GenBank/DDBJ whole genome shotgun (WGS) entry which is preliminary data.</text>
</comment>
<evidence type="ECO:0000256" key="2">
    <source>
        <dbReference type="SAM" id="Phobius"/>
    </source>
</evidence>
<evidence type="ECO:0000313" key="4">
    <source>
        <dbReference type="Proteomes" id="UP000524246"/>
    </source>
</evidence>
<keyword evidence="2" id="KW-0472">Membrane</keyword>
<feature type="region of interest" description="Disordered" evidence="1">
    <location>
        <begin position="395"/>
        <end position="430"/>
    </location>
</feature>
<feature type="transmembrane region" description="Helical" evidence="2">
    <location>
        <begin position="336"/>
        <end position="355"/>
    </location>
</feature>
<keyword evidence="2" id="KW-1133">Transmembrane helix</keyword>
<dbReference type="EMBL" id="JAAZON010000332">
    <property type="protein sequence ID" value="NMC63019.1"/>
    <property type="molecule type" value="Genomic_DNA"/>
</dbReference>
<reference evidence="3 4" key="1">
    <citation type="journal article" date="2020" name="Biotechnol. Biofuels">
        <title>New insights from the biogas microbiome by comprehensive genome-resolved metagenomics of nearly 1600 species originating from multiple anaerobic digesters.</title>
        <authorList>
            <person name="Campanaro S."/>
            <person name="Treu L."/>
            <person name="Rodriguez-R L.M."/>
            <person name="Kovalovszki A."/>
            <person name="Ziels R.M."/>
            <person name="Maus I."/>
            <person name="Zhu X."/>
            <person name="Kougias P.G."/>
            <person name="Basile A."/>
            <person name="Luo G."/>
            <person name="Schluter A."/>
            <person name="Konstantinidis K.T."/>
            <person name="Angelidaki I."/>
        </authorList>
    </citation>
    <scope>NUCLEOTIDE SEQUENCE [LARGE SCALE GENOMIC DNA]</scope>
    <source>
        <strain evidence="3">AS27yjCOA_65</strain>
    </source>
</reference>